<comment type="caution">
    <text evidence="2">The sequence shown here is derived from an EMBL/GenBank/DDBJ whole genome shotgun (WGS) entry which is preliminary data.</text>
</comment>
<dbReference type="EMBL" id="VOOR01000039">
    <property type="protein sequence ID" value="TXB62005.1"/>
    <property type="molecule type" value="Genomic_DNA"/>
</dbReference>
<protein>
    <submittedName>
        <fullName evidence="2">Gliding motility-associated C-terminal domain-containing protein</fullName>
    </submittedName>
</protein>
<feature type="chain" id="PRO_5022723975" evidence="1">
    <location>
        <begin position="25"/>
        <end position="582"/>
    </location>
</feature>
<dbReference type="InterPro" id="IPR036116">
    <property type="entry name" value="FN3_sf"/>
</dbReference>
<evidence type="ECO:0000313" key="3">
    <source>
        <dbReference type="Proteomes" id="UP000321580"/>
    </source>
</evidence>
<evidence type="ECO:0000313" key="2">
    <source>
        <dbReference type="EMBL" id="TXB62005.1"/>
    </source>
</evidence>
<dbReference type="InterPro" id="IPR026341">
    <property type="entry name" value="T9SS_type_B"/>
</dbReference>
<dbReference type="NCBIfam" id="TIGR04131">
    <property type="entry name" value="Bac_Flav_CTERM"/>
    <property type="match status" value="1"/>
</dbReference>
<dbReference type="SUPFAM" id="SSF49265">
    <property type="entry name" value="Fibronectin type III"/>
    <property type="match status" value="2"/>
</dbReference>
<name>A0A5C6RJ95_9BACT</name>
<feature type="signal peptide" evidence="1">
    <location>
        <begin position="1"/>
        <end position="24"/>
    </location>
</feature>
<dbReference type="Pfam" id="PF13585">
    <property type="entry name" value="CHU_C"/>
    <property type="match status" value="1"/>
</dbReference>
<dbReference type="AlphaFoldDB" id="A0A5C6RJ95"/>
<dbReference type="Proteomes" id="UP000321580">
    <property type="component" value="Unassembled WGS sequence"/>
</dbReference>
<reference evidence="2 3" key="1">
    <citation type="submission" date="2019-08" db="EMBL/GenBank/DDBJ databases">
        <title>Genome of Phaeodactylibacter luteus.</title>
        <authorList>
            <person name="Bowman J.P."/>
        </authorList>
    </citation>
    <scope>NUCLEOTIDE SEQUENCE [LARGE SCALE GENOMIC DNA]</scope>
    <source>
        <strain evidence="2 3">KCTC 42180</strain>
    </source>
</reference>
<gene>
    <name evidence="2" type="ORF">FRY97_16095</name>
</gene>
<dbReference type="InterPro" id="IPR013783">
    <property type="entry name" value="Ig-like_fold"/>
</dbReference>
<organism evidence="2 3">
    <name type="scientific">Phaeodactylibacter luteus</name>
    <dbReference type="NCBI Taxonomy" id="1564516"/>
    <lineage>
        <taxon>Bacteria</taxon>
        <taxon>Pseudomonadati</taxon>
        <taxon>Bacteroidota</taxon>
        <taxon>Saprospiria</taxon>
        <taxon>Saprospirales</taxon>
        <taxon>Haliscomenobacteraceae</taxon>
        <taxon>Phaeodactylibacter</taxon>
    </lineage>
</organism>
<evidence type="ECO:0000256" key="1">
    <source>
        <dbReference type="SAM" id="SignalP"/>
    </source>
</evidence>
<proteinExistence type="predicted"/>
<keyword evidence="1" id="KW-0732">Signal</keyword>
<dbReference type="Gene3D" id="2.60.40.10">
    <property type="entry name" value="Immunoglobulins"/>
    <property type="match status" value="3"/>
</dbReference>
<sequence>MNINAFFRFTLGLALAFTALPAQAQVNAPELICVANDTLSWQAPVNNCGPFNAYLVFGSQNEAGPYSLIGTVTDPAQEFFFHNNAGAGTWYYYLQTDADCPGEPALSSDTLDNLIPLQSPILSASVSGTAVVLSWEASASPEVVGYIVSRQEPGMGTIVLDTVFGNTTYTDNTADPLNRQETYFIEAIDACGNKSLVSPPHTTMTLAADGAVDPCQRSVALTWTPYEGWPVGSYDIFEVAPDGTRLLASTVAGSETAAAFNGVNTSGTYCFAIVANQANGSNTASSPELCVEAVVTEGLTTFAATNATVSPNGIEVTWAWNPDAALAAYNVQRAFNGSGFTDVDAQATAPPLMPNNTYTDAAAAPSTGSYTYQIVATDVCGAPTTSNQVSTIFLAVDAQNGQNTITWTPYTNGLGVVQDYRIFRQLPDGTTTDIGSFGPNTFGATDVINLNDPGQVQACYFAQATATVDLNDTLSVEVVSRSNLACAVQEAKVYIPTAFSPNGDGRNDTFQPFLQFGVPTAYQLTIYNRWGGQVFETQEPGKGWDGTSDGELANTGSYGYTLRIVQASGTVIEESGEVVLVR</sequence>
<keyword evidence="3" id="KW-1185">Reference proteome</keyword>
<dbReference type="RefSeq" id="WP_147168589.1">
    <property type="nucleotide sequence ID" value="NZ_VOOR01000039.1"/>
</dbReference>
<accession>A0A5C6RJ95</accession>
<dbReference type="OrthoDB" id="631648at2"/>